<feature type="compositionally biased region" description="Acidic residues" evidence="1">
    <location>
        <begin position="11"/>
        <end position="21"/>
    </location>
</feature>
<dbReference type="PaxDb" id="547559-Nmag_2998"/>
<reference evidence="3" key="1">
    <citation type="submission" date="2010-02" db="EMBL/GenBank/DDBJ databases">
        <title>Complete sequence of chromosome of Natrialba magadii ATCC 43099.</title>
        <authorList>
            <consortium name="US DOE Joint Genome Institute"/>
            <person name="Lucas S."/>
            <person name="Copeland A."/>
            <person name="Lapidus A."/>
            <person name="Cheng J.-F."/>
            <person name="Bruce D."/>
            <person name="Goodwin L."/>
            <person name="Pitluck S."/>
            <person name="Davenport K."/>
            <person name="Saunders E."/>
            <person name="Detter J.C."/>
            <person name="Han C."/>
            <person name="Tapia R."/>
            <person name="Land M."/>
            <person name="Hauser L."/>
            <person name="Kyrpides N."/>
            <person name="Mikhailova N."/>
            <person name="De Castro R.E."/>
            <person name="Maupin-Furlow J.A."/>
            <person name="Woyke T."/>
        </authorList>
    </citation>
    <scope>NUCLEOTIDE SEQUENCE [LARGE SCALE GENOMIC DNA]</scope>
    <source>
        <strain evidence="3">ATCC 43099 / DSM 3394 / CCM 3739 / CIP 104546 / IAM 13178 / JCM 8861 / NBRC 102185 / NCIMB 2190 / MS3</strain>
    </source>
</reference>
<dbReference type="Proteomes" id="UP000001879">
    <property type="component" value="Chromosome"/>
</dbReference>
<keyword evidence="3" id="KW-1185">Reference proteome</keyword>
<organism evidence="2 3">
    <name type="scientific">Natrialba magadii (strain ATCC 43099 / DSM 3394 / CCM 3739 / CIP 104546 / IAM 13178 / JCM 8861 / NBRC 102185 / NCIMB 2190 / MS3)</name>
    <name type="common">Natronobacterium magadii</name>
    <dbReference type="NCBI Taxonomy" id="547559"/>
    <lineage>
        <taxon>Archaea</taxon>
        <taxon>Methanobacteriati</taxon>
        <taxon>Methanobacteriota</taxon>
        <taxon>Stenosarchaea group</taxon>
        <taxon>Halobacteria</taxon>
        <taxon>Halobacteriales</taxon>
        <taxon>Natrialbaceae</taxon>
        <taxon>Natrialba</taxon>
    </lineage>
</organism>
<dbReference type="EMBL" id="CP001932">
    <property type="protein sequence ID" value="ADD06550.1"/>
    <property type="molecule type" value="Genomic_DNA"/>
</dbReference>
<dbReference type="STRING" id="547559.Nmag_2998"/>
<feature type="compositionally biased region" description="Low complexity" evidence="1">
    <location>
        <begin position="31"/>
        <end position="43"/>
    </location>
</feature>
<evidence type="ECO:0000313" key="3">
    <source>
        <dbReference type="Proteomes" id="UP000001879"/>
    </source>
</evidence>
<dbReference type="KEGG" id="nmg:Nmag_2998"/>
<dbReference type="AlphaFoldDB" id="D3SQZ4"/>
<protein>
    <submittedName>
        <fullName evidence="2">Uncharacterized protein</fullName>
    </submittedName>
</protein>
<evidence type="ECO:0000313" key="2">
    <source>
        <dbReference type="EMBL" id="ADD06550.1"/>
    </source>
</evidence>
<accession>D3SQZ4</accession>
<sequence>MQPMTKTQSEATDETDATDTDAEQHAETGRPAGDTADAAAATEKGPESTATDRLTEVYLSITDGEAESVVETQRSDPADRELEFDRAEEALGPAALHGLDDAIGDPDSSIS</sequence>
<reference evidence="2 3" key="2">
    <citation type="journal article" date="2012" name="BMC Genomics">
        <title>A comparative genomics perspective on the genetic content of the alkaliphilic haloarchaeon Natrialba magadii ATCC 43099T.</title>
        <authorList>
            <person name="Siddaramappa S."/>
            <person name="Challacombe J.F."/>
            <person name="Decastro R.E."/>
            <person name="Pfeiffer F."/>
            <person name="Sastre D.E."/>
            <person name="Gimenez M.I."/>
            <person name="Paggi R.A."/>
            <person name="Detter J.C."/>
            <person name="Davenport K.W."/>
            <person name="Goodwin L.A."/>
            <person name="Kyrpides N."/>
            <person name="Tapia R."/>
            <person name="Pitluck S."/>
            <person name="Lucas S."/>
            <person name="Woyke T."/>
            <person name="Maupin-Furlow J.A."/>
        </authorList>
    </citation>
    <scope>NUCLEOTIDE SEQUENCE [LARGE SCALE GENOMIC DNA]</scope>
    <source>
        <strain evidence="3">ATCC 43099 / DSM 3394 / CCM 3739 / CIP 104546 / IAM 13178 / JCM 8861 / NBRC 102185 / NCIMB 2190 / MS3</strain>
    </source>
</reference>
<evidence type="ECO:0000256" key="1">
    <source>
        <dbReference type="SAM" id="MobiDB-lite"/>
    </source>
</evidence>
<proteinExistence type="predicted"/>
<gene>
    <name evidence="2" type="ordered locus">Nmag_2998</name>
</gene>
<name>D3SQZ4_NATMM</name>
<feature type="region of interest" description="Disordered" evidence="1">
    <location>
        <begin position="89"/>
        <end position="111"/>
    </location>
</feature>
<feature type="region of interest" description="Disordered" evidence="1">
    <location>
        <begin position="1"/>
        <end position="54"/>
    </location>
</feature>
<dbReference type="eggNOG" id="arCOG11481">
    <property type="taxonomic scope" value="Archaea"/>
</dbReference>
<dbReference type="HOGENOM" id="CLU_2152678_0_0_2"/>